<dbReference type="Proteomes" id="UP000832041">
    <property type="component" value="Chromosome"/>
</dbReference>
<accession>A0ABY4KXC0</accession>
<reference evidence="2 3" key="1">
    <citation type="submission" date="2020-04" db="EMBL/GenBank/DDBJ databases">
        <title>Thermobifida alba genome sequencing and assembly.</title>
        <authorList>
            <person name="Luzics S."/>
            <person name="Horvath B."/>
            <person name="Nagy I."/>
            <person name="Toth A."/>
            <person name="Nagy I."/>
            <person name="Kukolya J."/>
        </authorList>
    </citation>
    <scope>NUCLEOTIDE SEQUENCE [LARGE SCALE GENOMIC DNA]</scope>
    <source>
        <strain evidence="2 3">DSM 43795</strain>
    </source>
</reference>
<organism evidence="2 3">
    <name type="scientific">Thermobifida alba</name>
    <name type="common">Thermomonospora alba</name>
    <dbReference type="NCBI Taxonomy" id="53522"/>
    <lineage>
        <taxon>Bacteria</taxon>
        <taxon>Bacillati</taxon>
        <taxon>Actinomycetota</taxon>
        <taxon>Actinomycetes</taxon>
        <taxon>Streptosporangiales</taxon>
        <taxon>Nocardiopsidaceae</taxon>
        <taxon>Thermobifida</taxon>
    </lineage>
</organism>
<feature type="region of interest" description="Disordered" evidence="1">
    <location>
        <begin position="1"/>
        <end position="49"/>
    </location>
</feature>
<feature type="region of interest" description="Disordered" evidence="1">
    <location>
        <begin position="250"/>
        <end position="275"/>
    </location>
</feature>
<evidence type="ECO:0000313" key="2">
    <source>
        <dbReference type="EMBL" id="UPT19749.1"/>
    </source>
</evidence>
<name>A0ABY4KXC0_THEAE</name>
<keyword evidence="3" id="KW-1185">Reference proteome</keyword>
<dbReference type="EMBL" id="CP051627">
    <property type="protein sequence ID" value="UPT19749.1"/>
    <property type="molecule type" value="Genomic_DNA"/>
</dbReference>
<evidence type="ECO:0000256" key="1">
    <source>
        <dbReference type="SAM" id="MobiDB-lite"/>
    </source>
</evidence>
<gene>
    <name evidence="2" type="ORF">FOF52_01190</name>
</gene>
<evidence type="ECO:0000313" key="3">
    <source>
        <dbReference type="Proteomes" id="UP000832041"/>
    </source>
</evidence>
<dbReference type="RefSeq" id="WP_248591978.1">
    <property type="nucleotide sequence ID" value="NZ_CP051627.1"/>
</dbReference>
<protein>
    <submittedName>
        <fullName evidence="2">Uncharacterized protein</fullName>
    </submittedName>
</protein>
<sequence length="310" mass="34666">MPTRNRDNPSMTTPDTDAMPNLDAELDPSAMPDTTPAVPAPAPAAFDPRHEPLRFGYTLAELDDIAATAAATVHHRSHLNRDIRVQAAWEAITTHLYATDQAPTRHTLLTLAWTAIRHEARADCAFRGWQPGYHATTRPGFERYWALAANPHPSPEAAVVDRLALAQIWPRLRPRHRQLLLALAAHDDYTQAAQAVGLKYHSYLSALSRARRAFLALWHEHETPSRPWGHDVRGKQPTTRTVTGTVLRLRQRRKAQRTTPPQPSGRRRKDIGIPDSELARRYQAGESLAAIAHSVGLSKTTVHTRIQPHL</sequence>
<proteinExistence type="predicted"/>